<comment type="similarity">
    <text evidence="1">Belongs to the peptidase S33 family.</text>
</comment>
<accession>A0A1X6YA75</accession>
<dbReference type="GO" id="GO:0006508">
    <property type="term" value="P:proteolysis"/>
    <property type="evidence" value="ECO:0007669"/>
    <property type="project" value="InterPro"/>
</dbReference>
<dbReference type="EC" id="3.7.1.17" evidence="4"/>
<feature type="domain" description="AB hydrolase-1" evidence="3">
    <location>
        <begin position="29"/>
        <end position="268"/>
    </location>
</feature>
<dbReference type="EMBL" id="FWFN01000001">
    <property type="protein sequence ID" value="SLN13489.1"/>
    <property type="molecule type" value="Genomic_DNA"/>
</dbReference>
<proteinExistence type="inferred from homology"/>
<reference evidence="4 5" key="1">
    <citation type="submission" date="2017-03" db="EMBL/GenBank/DDBJ databases">
        <authorList>
            <person name="Afonso C.L."/>
            <person name="Miller P.J."/>
            <person name="Scott M.A."/>
            <person name="Spackman E."/>
            <person name="Goraichik I."/>
            <person name="Dimitrov K.M."/>
            <person name="Suarez D.L."/>
            <person name="Swayne D.E."/>
        </authorList>
    </citation>
    <scope>NUCLEOTIDE SEQUENCE [LARGE SCALE GENOMIC DNA]</scope>
    <source>
        <strain evidence="4 5">CECT 7751</strain>
    </source>
</reference>
<dbReference type="InterPro" id="IPR002410">
    <property type="entry name" value="Peptidase_S33"/>
</dbReference>
<dbReference type="InterPro" id="IPR029058">
    <property type="entry name" value="AB_hydrolase_fold"/>
</dbReference>
<dbReference type="SUPFAM" id="SSF53474">
    <property type="entry name" value="alpha/beta-Hydrolases"/>
    <property type="match status" value="1"/>
</dbReference>
<dbReference type="PANTHER" id="PTHR43798:SF33">
    <property type="entry name" value="HYDROLASE, PUTATIVE (AFU_ORTHOLOGUE AFUA_2G14860)-RELATED"/>
    <property type="match status" value="1"/>
</dbReference>
<keyword evidence="2 4" id="KW-0378">Hydrolase</keyword>
<dbReference type="InterPro" id="IPR000073">
    <property type="entry name" value="AB_hydrolase_1"/>
</dbReference>
<dbReference type="GO" id="GO:0102296">
    <property type="term" value="F:4,5-9,10-diseco-3-hydroxy-5,9,17-trioxoandrosta-1(10),2-diene-4-oate hydrolase activity"/>
    <property type="evidence" value="ECO:0007669"/>
    <property type="project" value="UniProtKB-EC"/>
</dbReference>
<organism evidence="4 5">
    <name type="scientific">Pseudooceanicola marinus</name>
    <dbReference type="NCBI Taxonomy" id="396013"/>
    <lineage>
        <taxon>Bacteria</taxon>
        <taxon>Pseudomonadati</taxon>
        <taxon>Pseudomonadota</taxon>
        <taxon>Alphaproteobacteria</taxon>
        <taxon>Rhodobacterales</taxon>
        <taxon>Paracoccaceae</taxon>
        <taxon>Pseudooceanicola</taxon>
    </lineage>
</organism>
<dbReference type="RefSeq" id="WP_085886208.1">
    <property type="nucleotide sequence ID" value="NZ_FWFN01000001.1"/>
</dbReference>
<evidence type="ECO:0000259" key="3">
    <source>
        <dbReference type="Pfam" id="PF00561"/>
    </source>
</evidence>
<dbReference type="Pfam" id="PF00561">
    <property type="entry name" value="Abhydrolase_1"/>
    <property type="match status" value="1"/>
</dbReference>
<dbReference type="PRINTS" id="PR00111">
    <property type="entry name" value="ABHYDROLASE"/>
</dbReference>
<gene>
    <name evidence="4" type="primary">hsaD_1</name>
    <name evidence="4" type="ORF">PSM7751_00286</name>
</gene>
<dbReference type="PRINTS" id="PR00793">
    <property type="entry name" value="PROAMNOPTASE"/>
</dbReference>
<dbReference type="GO" id="GO:0008233">
    <property type="term" value="F:peptidase activity"/>
    <property type="evidence" value="ECO:0007669"/>
    <property type="project" value="InterPro"/>
</dbReference>
<dbReference type="OrthoDB" id="9804723at2"/>
<dbReference type="InterPro" id="IPR050266">
    <property type="entry name" value="AB_hydrolase_sf"/>
</dbReference>
<keyword evidence="5" id="KW-1185">Reference proteome</keyword>
<dbReference type="GO" id="GO:0016020">
    <property type="term" value="C:membrane"/>
    <property type="evidence" value="ECO:0007669"/>
    <property type="project" value="TreeGrafter"/>
</dbReference>
<evidence type="ECO:0000256" key="1">
    <source>
        <dbReference type="ARBA" id="ARBA00010088"/>
    </source>
</evidence>
<dbReference type="PANTHER" id="PTHR43798">
    <property type="entry name" value="MONOACYLGLYCEROL LIPASE"/>
    <property type="match status" value="1"/>
</dbReference>
<protein>
    <submittedName>
        <fullName evidence="4">4,5:9,10-diseco-3-hydroxy-5,9, 17-trioxoandrosta-1(10),2-diene-4-oate hydrolase</fullName>
        <ecNumber evidence="4">3.7.1.17</ecNumber>
    </submittedName>
</protein>
<evidence type="ECO:0000313" key="4">
    <source>
        <dbReference type="EMBL" id="SLN13489.1"/>
    </source>
</evidence>
<dbReference type="AlphaFoldDB" id="A0A1X6YA75"/>
<evidence type="ECO:0000313" key="5">
    <source>
        <dbReference type="Proteomes" id="UP000193963"/>
    </source>
</evidence>
<dbReference type="Gene3D" id="3.40.50.1820">
    <property type="entry name" value="alpha/beta hydrolase"/>
    <property type="match status" value="1"/>
</dbReference>
<evidence type="ECO:0000256" key="2">
    <source>
        <dbReference type="ARBA" id="ARBA00022801"/>
    </source>
</evidence>
<sequence>MSLSGREDYITLNGCRFRYRIAGEENAETIILLHGGRGAGDHIGEWTAYAALADRYRVIAFDQRGCGLSEIAYPMNFRQYADDVDAFRRHFCGEDGKIILQGGSFGGMIALTFAVHYQQHLTHLILRGTAPSHHHEAEAIETFKARIDKVPSASPEMIDKLFGTTITDDTEFRLIWFALQPLYYEVFDPNAALERTRTMHLHAETHNEMFREKEHDLRDALKTMTVPTFAFCGEKDWICPPSQTRLIAELCPNATGWEVPEANHSCHHEQNALVLERIRAFLEGEAP</sequence>
<name>A0A1X6YA75_9RHOB</name>
<dbReference type="Proteomes" id="UP000193963">
    <property type="component" value="Unassembled WGS sequence"/>
</dbReference>